<evidence type="ECO:0000313" key="3">
    <source>
        <dbReference type="EMBL" id="GCL49617.1"/>
    </source>
</evidence>
<name>A0A6H9GFS6_MICAE</name>
<keyword evidence="1" id="KW-0175">Coiled coil</keyword>
<dbReference type="InterPro" id="IPR036869">
    <property type="entry name" value="J_dom_sf"/>
</dbReference>
<dbReference type="AlphaFoldDB" id="A0A6H9GFS6"/>
<evidence type="ECO:0000256" key="1">
    <source>
        <dbReference type="SAM" id="Coils"/>
    </source>
</evidence>
<gene>
    <name evidence="3" type="ORF">NIES3804_11730</name>
</gene>
<feature type="coiled-coil region" evidence="1">
    <location>
        <begin position="155"/>
        <end position="182"/>
    </location>
</feature>
<feature type="coiled-coil region" evidence="1">
    <location>
        <begin position="16"/>
        <end position="50"/>
    </location>
</feature>
<dbReference type="EMBL" id="BJCI01000014">
    <property type="protein sequence ID" value="GCL49617.1"/>
    <property type="molecule type" value="Genomic_DNA"/>
</dbReference>
<dbReference type="Gene3D" id="1.10.287.110">
    <property type="entry name" value="DnaJ domain"/>
    <property type="match status" value="1"/>
</dbReference>
<sequence>MSGGLVYRQSPEEEELERKRLELADLETELVQKELDLTTLNAELHNFEREYTQIIGSRYAELEHIEAQISEYMAYLESSRGFRPSDSLKKLYREVAKRIHPDLVTDETEKKRRQQLMIEANQAYESGDEERLKAILQNWESSPESVQGEGIAVELIRLIRKIAQCRQRLIAIEKEIQLLEDTELYQLREQVISARDLGQDLLADMAQHLDEQISEAQQRLNELKEKMEFKK</sequence>
<feature type="domain" description="J" evidence="2">
    <location>
        <begin position="70"/>
        <end position="141"/>
    </location>
</feature>
<accession>A0A6H9GFS6</accession>
<proteinExistence type="predicted"/>
<protein>
    <recommendedName>
        <fullName evidence="2">J domain-containing protein</fullName>
    </recommendedName>
</protein>
<organism evidence="3 4">
    <name type="scientific">Microcystis aeruginosa NIES-3804</name>
    <dbReference type="NCBI Taxonomy" id="2517783"/>
    <lineage>
        <taxon>Bacteria</taxon>
        <taxon>Bacillati</taxon>
        <taxon>Cyanobacteriota</taxon>
        <taxon>Cyanophyceae</taxon>
        <taxon>Oscillatoriophycideae</taxon>
        <taxon>Chroococcales</taxon>
        <taxon>Microcystaceae</taxon>
        <taxon>Microcystis</taxon>
    </lineage>
</organism>
<dbReference type="RefSeq" id="WP_159292554.1">
    <property type="nucleotide sequence ID" value="NZ_BJCI01000014.1"/>
</dbReference>
<evidence type="ECO:0000259" key="2">
    <source>
        <dbReference type="SMART" id="SM00271"/>
    </source>
</evidence>
<dbReference type="CDD" id="cd06257">
    <property type="entry name" value="DnaJ"/>
    <property type="match status" value="1"/>
</dbReference>
<reference evidence="3 4" key="1">
    <citation type="submission" date="2019-02" db="EMBL/GenBank/DDBJ databases">
        <title>Draft genome sequence of Arthrospira platensis NIES-3804.</title>
        <authorList>
            <person name="Yamaguchi H."/>
            <person name="Suzuki S."/>
            <person name="Kawachi M."/>
        </authorList>
    </citation>
    <scope>NUCLEOTIDE SEQUENCE [LARGE SCALE GENOMIC DNA]</scope>
    <source>
        <strain evidence="3 4">NIES-3804</strain>
    </source>
</reference>
<dbReference type="Proteomes" id="UP000435041">
    <property type="component" value="Unassembled WGS sequence"/>
</dbReference>
<dbReference type="InterPro" id="IPR001623">
    <property type="entry name" value="DnaJ_domain"/>
</dbReference>
<dbReference type="SUPFAM" id="SSF46565">
    <property type="entry name" value="Chaperone J-domain"/>
    <property type="match status" value="1"/>
</dbReference>
<dbReference type="SMART" id="SM00271">
    <property type="entry name" value="DnaJ"/>
    <property type="match status" value="1"/>
</dbReference>
<comment type="caution">
    <text evidence="3">The sequence shown here is derived from an EMBL/GenBank/DDBJ whole genome shotgun (WGS) entry which is preliminary data.</text>
</comment>
<evidence type="ECO:0000313" key="4">
    <source>
        <dbReference type="Proteomes" id="UP000435041"/>
    </source>
</evidence>